<dbReference type="InterPro" id="IPR051791">
    <property type="entry name" value="Pra-immunoreactive"/>
</dbReference>
<dbReference type="Pfam" id="PF06271">
    <property type="entry name" value="RDD"/>
    <property type="match status" value="1"/>
</dbReference>
<evidence type="ECO:0000256" key="5">
    <source>
        <dbReference type="ARBA" id="ARBA00023136"/>
    </source>
</evidence>
<comment type="subcellular location">
    <subcellularLocation>
        <location evidence="1">Cell membrane</location>
        <topology evidence="1">Multi-pass membrane protein</topology>
    </subcellularLocation>
</comment>
<evidence type="ECO:0000256" key="2">
    <source>
        <dbReference type="ARBA" id="ARBA00022475"/>
    </source>
</evidence>
<proteinExistence type="predicted"/>
<gene>
    <name evidence="8" type="ORF">WAK64_00080</name>
</gene>
<dbReference type="EMBL" id="JBBAXC010000001">
    <property type="protein sequence ID" value="MEI5905461.1"/>
    <property type="molecule type" value="Genomic_DNA"/>
</dbReference>
<accession>A0ABU8H8D0</accession>
<dbReference type="PANTHER" id="PTHR36115">
    <property type="entry name" value="PROLINE-RICH ANTIGEN HOMOLOG-RELATED"/>
    <property type="match status" value="1"/>
</dbReference>
<protein>
    <submittedName>
        <fullName evidence="8">RDD family protein</fullName>
    </submittedName>
</protein>
<evidence type="ECO:0000313" key="9">
    <source>
        <dbReference type="Proteomes" id="UP001312865"/>
    </source>
</evidence>
<keyword evidence="3 6" id="KW-0812">Transmembrane</keyword>
<feature type="domain" description="RDD" evidence="7">
    <location>
        <begin position="31"/>
        <end position="156"/>
    </location>
</feature>
<evidence type="ECO:0000256" key="1">
    <source>
        <dbReference type="ARBA" id="ARBA00004651"/>
    </source>
</evidence>
<keyword evidence="4 6" id="KW-1133">Transmembrane helix</keyword>
<name>A0ABU8H8D0_9BACI</name>
<dbReference type="PANTHER" id="PTHR36115:SF9">
    <property type="entry name" value="LMO1584 PROTEIN"/>
    <property type="match status" value="1"/>
</dbReference>
<evidence type="ECO:0000256" key="4">
    <source>
        <dbReference type="ARBA" id="ARBA00022989"/>
    </source>
</evidence>
<keyword evidence="5 6" id="KW-0472">Membrane</keyword>
<comment type="caution">
    <text evidence="8">The sequence shown here is derived from an EMBL/GenBank/DDBJ whole genome shotgun (WGS) entry which is preliminary data.</text>
</comment>
<sequence length="173" mass="20504">MSDNQLYESHPPEERIEEQIEILKKHETFVYAGFWMRLWAYVIDLIVIWSINGLVIYPIFRLFNLSLDNTSFFSAITITTTITFYAYFVLMTKFFQQTLGKIIFGLKVETIERNKLDWATVLFREVFGRYLSVTIWLLYIVIAFTKRKQGVHDLLADTTVVHERNAYLIQKQA</sequence>
<keyword evidence="9" id="KW-1185">Reference proteome</keyword>
<dbReference type="Proteomes" id="UP001312865">
    <property type="component" value="Unassembled WGS sequence"/>
</dbReference>
<keyword evidence="2" id="KW-1003">Cell membrane</keyword>
<dbReference type="RefSeq" id="WP_336584884.1">
    <property type="nucleotide sequence ID" value="NZ_JBBAXC010000001.1"/>
</dbReference>
<organism evidence="8 9">
    <name type="scientific">Bacillus spongiae</name>
    <dbReference type="NCBI Taxonomy" id="2683610"/>
    <lineage>
        <taxon>Bacteria</taxon>
        <taxon>Bacillati</taxon>
        <taxon>Bacillota</taxon>
        <taxon>Bacilli</taxon>
        <taxon>Bacillales</taxon>
        <taxon>Bacillaceae</taxon>
        <taxon>Bacillus</taxon>
    </lineage>
</organism>
<evidence type="ECO:0000313" key="8">
    <source>
        <dbReference type="EMBL" id="MEI5905461.1"/>
    </source>
</evidence>
<evidence type="ECO:0000256" key="6">
    <source>
        <dbReference type="SAM" id="Phobius"/>
    </source>
</evidence>
<feature type="transmembrane region" description="Helical" evidence="6">
    <location>
        <begin position="38"/>
        <end position="60"/>
    </location>
</feature>
<dbReference type="InterPro" id="IPR010432">
    <property type="entry name" value="RDD"/>
</dbReference>
<evidence type="ECO:0000259" key="7">
    <source>
        <dbReference type="Pfam" id="PF06271"/>
    </source>
</evidence>
<feature type="transmembrane region" description="Helical" evidence="6">
    <location>
        <begin position="72"/>
        <end position="90"/>
    </location>
</feature>
<feature type="transmembrane region" description="Helical" evidence="6">
    <location>
        <begin position="127"/>
        <end position="145"/>
    </location>
</feature>
<reference evidence="8 9" key="1">
    <citation type="journal article" date="2018" name="J. Microbiol.">
        <title>Bacillus spongiae sp. nov., isolated from sponge of Jeju Island.</title>
        <authorList>
            <person name="Lee G.E."/>
            <person name="Im W.T."/>
            <person name="Park J.S."/>
        </authorList>
    </citation>
    <scope>NUCLEOTIDE SEQUENCE [LARGE SCALE GENOMIC DNA]</scope>
    <source>
        <strain evidence="8 9">135PIL107-10</strain>
    </source>
</reference>
<evidence type="ECO:0000256" key="3">
    <source>
        <dbReference type="ARBA" id="ARBA00022692"/>
    </source>
</evidence>